<evidence type="ECO:0000313" key="3">
    <source>
        <dbReference type="Proteomes" id="UP000749311"/>
    </source>
</evidence>
<organism evidence="2 3">
    <name type="scientific">Brooklawnia cerclae</name>
    <dbReference type="NCBI Taxonomy" id="349934"/>
    <lineage>
        <taxon>Bacteria</taxon>
        <taxon>Bacillati</taxon>
        <taxon>Actinomycetota</taxon>
        <taxon>Actinomycetes</taxon>
        <taxon>Propionibacteriales</taxon>
        <taxon>Propionibacteriaceae</taxon>
        <taxon>Brooklawnia</taxon>
    </lineage>
</organism>
<dbReference type="Proteomes" id="UP000749311">
    <property type="component" value="Unassembled WGS sequence"/>
</dbReference>
<accession>A0ABX0SCW0</accession>
<evidence type="ECO:0000256" key="1">
    <source>
        <dbReference type="SAM" id="MobiDB-lite"/>
    </source>
</evidence>
<evidence type="ECO:0000313" key="2">
    <source>
        <dbReference type="EMBL" id="NIH56239.1"/>
    </source>
</evidence>
<comment type="caution">
    <text evidence="2">The sequence shown here is derived from an EMBL/GenBank/DDBJ whole genome shotgun (WGS) entry which is preliminary data.</text>
</comment>
<dbReference type="EMBL" id="JAAMOZ010000001">
    <property type="protein sequence ID" value="NIH56239.1"/>
    <property type="molecule type" value="Genomic_DNA"/>
</dbReference>
<gene>
    <name evidence="2" type="ORF">FB473_000884</name>
</gene>
<name>A0ABX0SCW0_9ACTN</name>
<keyword evidence="3" id="KW-1185">Reference proteome</keyword>
<dbReference type="RefSeq" id="WP_167165206.1">
    <property type="nucleotide sequence ID" value="NZ_BAAAOO010000002.1"/>
</dbReference>
<sequence length="147" mass="15355">MKRVNLRPSPEQQDRQLGQRLSQAVMSGTTVPTGVKDLGASGDVTWTKPGEGGEPGTSKSVRESTEQLEQAAVDVAETMAEVRQAVDVDLPAAIDEAAASIVTGQRLADGAVTADKIAAGAVSGDKIADWSVAVTKFAASRTDHYLY</sequence>
<reference evidence="2 3" key="1">
    <citation type="submission" date="2020-02" db="EMBL/GenBank/DDBJ databases">
        <title>Sequencing the genomes of 1000 actinobacteria strains.</title>
        <authorList>
            <person name="Klenk H.-P."/>
        </authorList>
    </citation>
    <scope>NUCLEOTIDE SEQUENCE [LARGE SCALE GENOMIC DNA]</scope>
    <source>
        <strain evidence="2 3">DSM 19609</strain>
    </source>
</reference>
<feature type="compositionally biased region" description="Polar residues" evidence="1">
    <location>
        <begin position="15"/>
        <end position="32"/>
    </location>
</feature>
<protein>
    <submittedName>
        <fullName evidence="2">Uncharacterized protein</fullName>
    </submittedName>
</protein>
<feature type="region of interest" description="Disordered" evidence="1">
    <location>
        <begin position="1"/>
        <end position="64"/>
    </location>
</feature>
<proteinExistence type="predicted"/>